<evidence type="ECO:0000256" key="5">
    <source>
        <dbReference type="SAM" id="MobiDB-lite"/>
    </source>
</evidence>
<evidence type="ECO:0000259" key="8">
    <source>
        <dbReference type="Pfam" id="PF20877"/>
    </source>
</evidence>
<evidence type="ECO:0000256" key="4">
    <source>
        <dbReference type="ARBA" id="ARBA00023136"/>
    </source>
</evidence>
<feature type="transmembrane region" description="Helical" evidence="6">
    <location>
        <begin position="162"/>
        <end position="178"/>
    </location>
</feature>
<feature type="domain" description="Anoctamin transmembrane" evidence="7">
    <location>
        <begin position="120"/>
        <end position="274"/>
    </location>
</feature>
<dbReference type="Pfam" id="PF04547">
    <property type="entry name" value="Anoctamin"/>
    <property type="match status" value="1"/>
</dbReference>
<dbReference type="GO" id="GO:0016020">
    <property type="term" value="C:membrane"/>
    <property type="evidence" value="ECO:0007669"/>
    <property type="project" value="UniProtKB-SubCell"/>
</dbReference>
<dbReference type="GO" id="GO:0005254">
    <property type="term" value="F:chloride channel activity"/>
    <property type="evidence" value="ECO:0007669"/>
    <property type="project" value="TreeGrafter"/>
</dbReference>
<accession>A0AA43QJQ7</accession>
<reference evidence="9" key="1">
    <citation type="journal article" date="2023" name="Genome Biol. Evol.">
        <title>First Whole Genome Sequence and Flow Cytometry Genome Size Data for the Lichen-Forming Fungus Ramalina farinacea (Ascomycota).</title>
        <authorList>
            <person name="Llewellyn T."/>
            <person name="Mian S."/>
            <person name="Hill R."/>
            <person name="Leitch I.J."/>
            <person name="Gaya E."/>
        </authorList>
    </citation>
    <scope>NUCLEOTIDE SEQUENCE</scope>
    <source>
        <strain evidence="9">LIQ254RAFAR</strain>
    </source>
</reference>
<feature type="domain" description="Anoctamin alpha-beta plait" evidence="8">
    <location>
        <begin position="27"/>
        <end position="87"/>
    </location>
</feature>
<dbReference type="Proteomes" id="UP001161017">
    <property type="component" value="Unassembled WGS sequence"/>
</dbReference>
<feature type="transmembrane region" description="Helical" evidence="6">
    <location>
        <begin position="279"/>
        <end position="308"/>
    </location>
</feature>
<evidence type="ECO:0000259" key="7">
    <source>
        <dbReference type="Pfam" id="PF04547"/>
    </source>
</evidence>
<dbReference type="GO" id="GO:0032541">
    <property type="term" value="C:cortical endoplasmic reticulum"/>
    <property type="evidence" value="ECO:0007669"/>
    <property type="project" value="TreeGrafter"/>
</dbReference>
<keyword evidence="10" id="KW-1185">Reference proteome</keyword>
<keyword evidence="4 6" id="KW-0472">Membrane</keyword>
<name>A0AA43QJQ7_9LECA</name>
<feature type="transmembrane region" description="Helical" evidence="6">
    <location>
        <begin position="128"/>
        <end position="156"/>
    </location>
</feature>
<organism evidence="9 10">
    <name type="scientific">Ramalina farinacea</name>
    <dbReference type="NCBI Taxonomy" id="258253"/>
    <lineage>
        <taxon>Eukaryota</taxon>
        <taxon>Fungi</taxon>
        <taxon>Dikarya</taxon>
        <taxon>Ascomycota</taxon>
        <taxon>Pezizomycotina</taxon>
        <taxon>Lecanoromycetes</taxon>
        <taxon>OSLEUM clade</taxon>
        <taxon>Lecanoromycetidae</taxon>
        <taxon>Lecanorales</taxon>
        <taxon>Lecanorineae</taxon>
        <taxon>Ramalinaceae</taxon>
        <taxon>Ramalina</taxon>
    </lineage>
</organism>
<sequence length="411" mass="47087">MAPHNTALHTNLDVDYVIVYRFHETGEVKDWLFGVRAAQPDRETHNILTSQSLTEAERLRIVYGMIANPPEEGGAGITPKFGACENVEAIFPLHDHAYNKEWIKKWSTVTFLKVEDLDEIRNRLGEKIAYYFAFTQSYFSFLLAPAAFGFSCWVLLGHFSPVYAVINGLWCVVFIEYWKRQEVDLGVRWGVKGVSAIQEKRRDFKHEKEVEDPITGETVQVFPATKRLTRQLLQIPFAIIASVALGTIIATCFGIEIFLSEVYNGPFKSYLSAMTSKIFILNFITSYLPIFLTAFVYVPFGALIVPYLDVFSLTAKPFADNDKQLETPSTSSFVINPERLRKQVIYFTVTAQIVNFAMETIVPVVKRRAFSKYQDMKTERAAKREELHPMQAPKTRQRRQSSLPEYEMKPN</sequence>
<evidence type="ECO:0000313" key="10">
    <source>
        <dbReference type="Proteomes" id="UP001161017"/>
    </source>
</evidence>
<dbReference type="InterPro" id="IPR049452">
    <property type="entry name" value="Anoctamin_TM"/>
</dbReference>
<evidence type="ECO:0008006" key="11">
    <source>
        <dbReference type="Google" id="ProtNLM"/>
    </source>
</evidence>
<evidence type="ECO:0000256" key="1">
    <source>
        <dbReference type="ARBA" id="ARBA00004141"/>
    </source>
</evidence>
<feature type="transmembrane region" description="Helical" evidence="6">
    <location>
        <begin position="235"/>
        <end position="259"/>
    </location>
</feature>
<evidence type="ECO:0000256" key="2">
    <source>
        <dbReference type="ARBA" id="ARBA00022692"/>
    </source>
</evidence>
<feature type="region of interest" description="Disordered" evidence="5">
    <location>
        <begin position="380"/>
        <end position="411"/>
    </location>
</feature>
<dbReference type="PANTHER" id="PTHR12308">
    <property type="entry name" value="ANOCTAMIN"/>
    <property type="match status" value="1"/>
</dbReference>
<evidence type="ECO:0000256" key="6">
    <source>
        <dbReference type="SAM" id="Phobius"/>
    </source>
</evidence>
<dbReference type="AlphaFoldDB" id="A0AA43QJQ7"/>
<protein>
    <recommendedName>
        <fullName evidence="11">Anoctamin</fullName>
    </recommendedName>
</protein>
<dbReference type="InterPro" id="IPR007632">
    <property type="entry name" value="Anoctamin"/>
</dbReference>
<keyword evidence="3 6" id="KW-1133">Transmembrane helix</keyword>
<evidence type="ECO:0000313" key="9">
    <source>
        <dbReference type="EMBL" id="MDI1485948.1"/>
    </source>
</evidence>
<gene>
    <name evidence="9" type="ORF">OHK93_004137</name>
</gene>
<dbReference type="PANTHER" id="PTHR12308:SF73">
    <property type="entry name" value="ANOCTAMIN"/>
    <property type="match status" value="1"/>
</dbReference>
<comment type="subcellular location">
    <subcellularLocation>
        <location evidence="1">Membrane</location>
        <topology evidence="1">Multi-pass membrane protein</topology>
    </subcellularLocation>
</comment>
<comment type="caution">
    <text evidence="9">The sequence shown here is derived from an EMBL/GenBank/DDBJ whole genome shotgun (WGS) entry which is preliminary data.</text>
</comment>
<dbReference type="InterPro" id="IPR049456">
    <property type="entry name" value="Anoctamin_N_fung"/>
</dbReference>
<dbReference type="Pfam" id="PF20877">
    <property type="entry name" value="Anoctamin_N"/>
    <property type="match status" value="1"/>
</dbReference>
<evidence type="ECO:0000256" key="3">
    <source>
        <dbReference type="ARBA" id="ARBA00022989"/>
    </source>
</evidence>
<proteinExistence type="predicted"/>
<dbReference type="EMBL" id="JAPUFD010000002">
    <property type="protein sequence ID" value="MDI1485948.1"/>
    <property type="molecule type" value="Genomic_DNA"/>
</dbReference>
<keyword evidence="2 6" id="KW-0812">Transmembrane</keyword>